<dbReference type="GO" id="GO:0006605">
    <property type="term" value="P:protein targeting"/>
    <property type="evidence" value="ECO:0007669"/>
    <property type="project" value="TreeGrafter"/>
</dbReference>
<feature type="domain" description="CCZ1/INTU/HSP4 first Longin" evidence="1">
    <location>
        <begin position="5"/>
        <end position="83"/>
    </location>
</feature>
<protein>
    <recommendedName>
        <fullName evidence="1">CCZ1/INTU/HSP4 first Longin domain-containing protein</fullName>
    </recommendedName>
</protein>
<dbReference type="PANTHER" id="PTHR14407:SF9">
    <property type="entry name" value="BLOC-3 COMPLEX MEMBER HPS4"/>
    <property type="match status" value="1"/>
</dbReference>
<dbReference type="Pfam" id="PF19031">
    <property type="entry name" value="Intu_longin_1"/>
    <property type="match status" value="1"/>
</dbReference>
<dbReference type="EMBL" id="OC319454">
    <property type="protein sequence ID" value="CAD7405456.1"/>
    <property type="molecule type" value="Genomic_DNA"/>
</dbReference>
<dbReference type="PANTHER" id="PTHR14407">
    <property type="entry name" value="HERMANSKY-PUDLAK SYNDROME 4 PROTEIN LIGHT-EAR PROTEIN-RELATED"/>
    <property type="match status" value="1"/>
</dbReference>
<name>A0A7R9H1C0_TIMCR</name>
<dbReference type="InterPro" id="IPR043987">
    <property type="entry name" value="CCZ1/INTU/HSP4_longin_1"/>
</dbReference>
<evidence type="ECO:0000313" key="2">
    <source>
        <dbReference type="EMBL" id="CAD7405456.1"/>
    </source>
</evidence>
<dbReference type="GO" id="GO:0031410">
    <property type="term" value="C:cytoplasmic vesicle"/>
    <property type="evidence" value="ECO:0007669"/>
    <property type="project" value="TreeGrafter"/>
</dbReference>
<accession>A0A7R9H1C0</accession>
<gene>
    <name evidence="2" type="ORF">TCEB3V08_LOCUS7991</name>
</gene>
<dbReference type="AlphaFoldDB" id="A0A7R9H1C0"/>
<dbReference type="GO" id="GO:0016192">
    <property type="term" value="P:vesicle-mediated transport"/>
    <property type="evidence" value="ECO:0007669"/>
    <property type="project" value="InterPro"/>
</dbReference>
<evidence type="ECO:0000259" key="1">
    <source>
        <dbReference type="Pfam" id="PF19031"/>
    </source>
</evidence>
<dbReference type="InterPro" id="IPR026091">
    <property type="entry name" value="HPS4"/>
</dbReference>
<dbReference type="GO" id="GO:0005765">
    <property type="term" value="C:lysosomal membrane"/>
    <property type="evidence" value="ECO:0007669"/>
    <property type="project" value="TreeGrafter"/>
</dbReference>
<reference evidence="2" key="1">
    <citation type="submission" date="2020-11" db="EMBL/GenBank/DDBJ databases">
        <authorList>
            <person name="Tran Van P."/>
        </authorList>
    </citation>
    <scope>NUCLEOTIDE SEQUENCE</scope>
</reference>
<dbReference type="GO" id="GO:0005085">
    <property type="term" value="F:guanyl-nucleotide exchange factor activity"/>
    <property type="evidence" value="ECO:0007669"/>
    <property type="project" value="TreeGrafter"/>
</dbReference>
<proteinExistence type="predicted"/>
<sequence length="109" mass="12212">MTELSIVFVYDPERCQQEEDDPQEAVMYFHPSWVNDQQRLALCGQLMGATQFFLTSFSCPRILSLDSGKFVLQQSGHYIVVGVLPQGLEVFEITKGTAVKPEGGPEREA</sequence>
<dbReference type="GO" id="GO:0031267">
    <property type="term" value="F:small GTPase binding"/>
    <property type="evidence" value="ECO:0007669"/>
    <property type="project" value="TreeGrafter"/>
</dbReference>
<organism evidence="2">
    <name type="scientific">Timema cristinae</name>
    <name type="common">Walking stick</name>
    <dbReference type="NCBI Taxonomy" id="61476"/>
    <lineage>
        <taxon>Eukaryota</taxon>
        <taxon>Metazoa</taxon>
        <taxon>Ecdysozoa</taxon>
        <taxon>Arthropoda</taxon>
        <taxon>Hexapoda</taxon>
        <taxon>Insecta</taxon>
        <taxon>Pterygota</taxon>
        <taxon>Neoptera</taxon>
        <taxon>Polyneoptera</taxon>
        <taxon>Phasmatodea</taxon>
        <taxon>Timematodea</taxon>
        <taxon>Timematoidea</taxon>
        <taxon>Timematidae</taxon>
        <taxon>Timema</taxon>
    </lineage>
</organism>
<dbReference type="GO" id="GO:0031085">
    <property type="term" value="C:BLOC-3 complex"/>
    <property type="evidence" value="ECO:0007669"/>
    <property type="project" value="TreeGrafter"/>
</dbReference>